<dbReference type="EMBL" id="CATQJL010000223">
    <property type="protein sequence ID" value="CAJ0597760.1"/>
    <property type="molecule type" value="Genomic_DNA"/>
</dbReference>
<protein>
    <submittedName>
        <fullName evidence="1">Uncharacterized protein</fullName>
    </submittedName>
</protein>
<evidence type="ECO:0000313" key="2">
    <source>
        <dbReference type="Proteomes" id="UP001176961"/>
    </source>
</evidence>
<evidence type="ECO:0000313" key="1">
    <source>
        <dbReference type="EMBL" id="CAJ0597760.1"/>
    </source>
</evidence>
<organism evidence="1 2">
    <name type="scientific">Cylicocyclus nassatus</name>
    <name type="common">Nematode worm</name>
    <dbReference type="NCBI Taxonomy" id="53992"/>
    <lineage>
        <taxon>Eukaryota</taxon>
        <taxon>Metazoa</taxon>
        <taxon>Ecdysozoa</taxon>
        <taxon>Nematoda</taxon>
        <taxon>Chromadorea</taxon>
        <taxon>Rhabditida</taxon>
        <taxon>Rhabditina</taxon>
        <taxon>Rhabditomorpha</taxon>
        <taxon>Strongyloidea</taxon>
        <taxon>Strongylidae</taxon>
        <taxon>Cylicocyclus</taxon>
    </lineage>
</organism>
<sequence length="195" mass="21347">MTLVVTGQTSKHCPPKLHSSNIPDPCFVTNPGLRRHLDLFRAFALQIHGPPMAFAGGPKLGWASQESPRLLRGSTTPLKLPSRTLCGRLLNTALAVPSRGFDFQRRSKSLREFLPVYRGMLATLCALKTSLNIVNMSVTGFPAPTPSLCSIFITDMDSMIVDPWEDSADDGRDDLGEAWYGSDSGPTLVRSAWYP</sequence>
<dbReference type="Proteomes" id="UP001176961">
    <property type="component" value="Unassembled WGS sequence"/>
</dbReference>
<reference evidence="1" key="1">
    <citation type="submission" date="2023-07" db="EMBL/GenBank/DDBJ databases">
        <authorList>
            <consortium name="CYATHOMIX"/>
        </authorList>
    </citation>
    <scope>NUCLEOTIDE SEQUENCE</scope>
    <source>
        <strain evidence="1">N/A</strain>
    </source>
</reference>
<gene>
    <name evidence="1" type="ORF">CYNAS_LOCUS9743</name>
</gene>
<name>A0AA36GSY5_CYLNA</name>
<dbReference type="AlphaFoldDB" id="A0AA36GSY5"/>
<comment type="caution">
    <text evidence="1">The sequence shown here is derived from an EMBL/GenBank/DDBJ whole genome shotgun (WGS) entry which is preliminary data.</text>
</comment>
<accession>A0AA36GSY5</accession>
<keyword evidence="2" id="KW-1185">Reference proteome</keyword>
<proteinExistence type="predicted"/>